<organism evidence="2 3">
    <name type="scientific">Zymoseptoria tritici (strain ST99CH_3D7)</name>
    <dbReference type="NCBI Taxonomy" id="1276538"/>
    <lineage>
        <taxon>Eukaryota</taxon>
        <taxon>Fungi</taxon>
        <taxon>Dikarya</taxon>
        <taxon>Ascomycota</taxon>
        <taxon>Pezizomycotina</taxon>
        <taxon>Dothideomycetes</taxon>
        <taxon>Dothideomycetidae</taxon>
        <taxon>Mycosphaerellales</taxon>
        <taxon>Mycosphaerellaceae</taxon>
        <taxon>Zymoseptoria</taxon>
    </lineage>
</organism>
<feature type="compositionally biased region" description="Low complexity" evidence="1">
    <location>
        <begin position="433"/>
        <end position="447"/>
    </location>
</feature>
<sequence length="447" mass="50511">MPAETLRERAQRDAEISGLIACDGRVLSKYEQQRNARWAQAQAELKAKRFTGPLMCGVANGPKQWVLVEGNGETRLKTNGDLVEVPDYHGWAVLWMTLQAPHDGDLMGDGYEIGASMGGGHAGYGFVCRVWAETRKQPSLQSPPDPLLLNLPGWKQETDSELRTRLSFAALTAATFAFAEAHPDPKKAISRHEAELILKFEECWTMGVGFLQYTGLLERRASCGPAAWSAQKQAKGLAKYEYMIYLYGKGCFPCAEAVSIAAFYLTQWCRDLPDWLTGDSSNWVAWIFLFIHRIIWRSHGNNKTRNTLTNLPIPYSMVNFTQTEVEEARDSCFHKSRYYEDDEREDERMKWLLWSDLMNLSYISPIANEAVPLSVRIRNPRDMGPEHRRSPIYDSSALAVHNAINVKTASEEEDGDEESDRMETETEAETDTDWGSCCSSSGESEHR</sequence>
<dbReference type="AlphaFoldDB" id="A0A1X7RPR2"/>
<accession>A0A1X7RPR2</accession>
<name>A0A1X7RPR2_ZYMT9</name>
<keyword evidence="3" id="KW-1185">Reference proteome</keyword>
<reference evidence="2 3" key="1">
    <citation type="submission" date="2016-06" db="EMBL/GenBank/DDBJ databases">
        <authorList>
            <person name="Kjaerup R.B."/>
            <person name="Dalgaard T.S."/>
            <person name="Juul-Madsen H.R."/>
        </authorList>
    </citation>
    <scope>NUCLEOTIDE SEQUENCE [LARGE SCALE GENOMIC DNA]</scope>
</reference>
<dbReference type="EMBL" id="LT853694">
    <property type="protein sequence ID" value="SMQ49454.1"/>
    <property type="molecule type" value="Genomic_DNA"/>
</dbReference>
<gene>
    <name evidence="2" type="ORF">ZT3D7_G4605</name>
</gene>
<feature type="compositionally biased region" description="Acidic residues" evidence="1">
    <location>
        <begin position="411"/>
        <end position="432"/>
    </location>
</feature>
<protein>
    <submittedName>
        <fullName evidence="2">Uncharacterized protein</fullName>
    </submittedName>
</protein>
<dbReference type="Proteomes" id="UP000215127">
    <property type="component" value="Chromosome 3"/>
</dbReference>
<evidence type="ECO:0000256" key="1">
    <source>
        <dbReference type="SAM" id="MobiDB-lite"/>
    </source>
</evidence>
<evidence type="ECO:0000313" key="2">
    <source>
        <dbReference type="EMBL" id="SMQ49454.1"/>
    </source>
</evidence>
<proteinExistence type="predicted"/>
<evidence type="ECO:0000313" key="3">
    <source>
        <dbReference type="Proteomes" id="UP000215127"/>
    </source>
</evidence>
<feature type="region of interest" description="Disordered" evidence="1">
    <location>
        <begin position="405"/>
        <end position="447"/>
    </location>
</feature>